<dbReference type="EMBL" id="CAADRA010007547">
    <property type="protein sequence ID" value="VFU01987.1"/>
    <property type="molecule type" value="Genomic_DNA"/>
</dbReference>
<gene>
    <name evidence="3" type="primary">Aste57867_25362</name>
    <name evidence="2" type="ORF">As57867_025284</name>
    <name evidence="3" type="ORF">ASTE57867_25362</name>
</gene>
<dbReference type="EMBL" id="VJMH01007521">
    <property type="protein sequence ID" value="KAF0682564.1"/>
    <property type="molecule type" value="Genomic_DNA"/>
</dbReference>
<evidence type="ECO:0000313" key="2">
    <source>
        <dbReference type="EMBL" id="KAF0682564.1"/>
    </source>
</evidence>
<feature type="compositionally biased region" description="Pro residues" evidence="1">
    <location>
        <begin position="237"/>
        <end position="246"/>
    </location>
</feature>
<feature type="region of interest" description="Disordered" evidence="1">
    <location>
        <begin position="302"/>
        <end position="358"/>
    </location>
</feature>
<protein>
    <submittedName>
        <fullName evidence="3">Aste57867_25362 protein</fullName>
    </submittedName>
</protein>
<feature type="compositionally biased region" description="Basic and acidic residues" evidence="1">
    <location>
        <begin position="133"/>
        <end position="149"/>
    </location>
</feature>
<feature type="compositionally biased region" description="Pro residues" evidence="1">
    <location>
        <begin position="330"/>
        <end position="340"/>
    </location>
</feature>
<dbReference type="Proteomes" id="UP000332933">
    <property type="component" value="Unassembled WGS sequence"/>
</dbReference>
<accession>A0A485LVE3</accession>
<feature type="compositionally biased region" description="Basic and acidic residues" evidence="1">
    <location>
        <begin position="348"/>
        <end position="358"/>
    </location>
</feature>
<sequence length="358" mass="39697">MGDEDLLYKGYLNLKYGVTLSLYVCLPIKEYFCALTDTGVFTVYANEEQAAATPTAKYVDQLRLGGAKEWNGHTMFSTVDNSFKFVTDKGKEVAASGHNRNEVTLWVKSITAVTDPESKEGQKLAKAKRKQAREREKEQKRQAEYEARARAHRALPKPVEVATVDVPPISYLTDPRRTRLDARNFPKYRQHLQDAKLETRLTAPLDEAKPDVVKKKKKKKRPVEGQGEGHEESGGSIPPPPPPPPTTTTTSTQPPASTAPLDDLSLKFNNLLQLGFSHDEVKNFMAAEGHPVSNLDTISRRLQGHDDSLPGSPLKKAKRGSRRLSAPVMTQPPPPPPPAAAPESKPSFMDRLRSGFRK</sequence>
<feature type="region of interest" description="Disordered" evidence="1">
    <location>
        <begin position="117"/>
        <end position="151"/>
    </location>
</feature>
<dbReference type="OrthoDB" id="78149at2759"/>
<organism evidence="3 4">
    <name type="scientific">Aphanomyces stellatus</name>
    <dbReference type="NCBI Taxonomy" id="120398"/>
    <lineage>
        <taxon>Eukaryota</taxon>
        <taxon>Sar</taxon>
        <taxon>Stramenopiles</taxon>
        <taxon>Oomycota</taxon>
        <taxon>Saprolegniomycetes</taxon>
        <taxon>Saprolegniales</taxon>
        <taxon>Verrucalvaceae</taxon>
        <taxon>Aphanomyces</taxon>
    </lineage>
</organism>
<reference evidence="3 4" key="1">
    <citation type="submission" date="2019-03" db="EMBL/GenBank/DDBJ databases">
        <authorList>
            <person name="Gaulin E."/>
            <person name="Dumas B."/>
        </authorList>
    </citation>
    <scope>NUCLEOTIDE SEQUENCE [LARGE SCALE GENOMIC DNA]</scope>
    <source>
        <strain evidence="3">CBS 568.67</strain>
    </source>
</reference>
<proteinExistence type="predicted"/>
<evidence type="ECO:0000313" key="4">
    <source>
        <dbReference type="Proteomes" id="UP000332933"/>
    </source>
</evidence>
<evidence type="ECO:0000313" key="3">
    <source>
        <dbReference type="EMBL" id="VFU01987.1"/>
    </source>
</evidence>
<evidence type="ECO:0000256" key="1">
    <source>
        <dbReference type="SAM" id="MobiDB-lite"/>
    </source>
</evidence>
<feature type="compositionally biased region" description="Low complexity" evidence="1">
    <location>
        <begin position="247"/>
        <end position="260"/>
    </location>
</feature>
<reference evidence="2" key="2">
    <citation type="submission" date="2019-06" db="EMBL/GenBank/DDBJ databases">
        <title>Genomics analysis of Aphanomyces spp. identifies a new class of oomycete effector associated with host adaptation.</title>
        <authorList>
            <person name="Gaulin E."/>
        </authorList>
    </citation>
    <scope>NUCLEOTIDE SEQUENCE</scope>
    <source>
        <strain evidence="2">CBS 578.67</strain>
    </source>
</reference>
<feature type="region of interest" description="Disordered" evidence="1">
    <location>
        <begin position="199"/>
        <end position="262"/>
    </location>
</feature>
<keyword evidence="4" id="KW-1185">Reference proteome</keyword>
<dbReference type="AlphaFoldDB" id="A0A485LVE3"/>
<name>A0A485LVE3_9STRA</name>